<dbReference type="AlphaFoldDB" id="A0A437RCV7"/>
<gene>
    <name evidence="1" type="ORF">EOE66_18155</name>
</gene>
<dbReference type="Gene3D" id="3.15.10.40">
    <property type="entry name" value="Uncharacterised protein PF07273, DUF1439"/>
    <property type="match status" value="1"/>
</dbReference>
<comment type="caution">
    <text evidence="1">The sequence shown here is derived from an EMBL/GenBank/DDBJ whole genome shotgun (WGS) entry which is preliminary data.</text>
</comment>
<organism evidence="1 2">
    <name type="scientific">Rubrivivax rivuli</name>
    <dbReference type="NCBI Taxonomy" id="1862385"/>
    <lineage>
        <taxon>Bacteria</taxon>
        <taxon>Pseudomonadati</taxon>
        <taxon>Pseudomonadota</taxon>
        <taxon>Betaproteobacteria</taxon>
        <taxon>Burkholderiales</taxon>
        <taxon>Sphaerotilaceae</taxon>
        <taxon>Rubrivivax</taxon>
    </lineage>
</organism>
<dbReference type="OrthoDB" id="8895166at2"/>
<evidence type="ECO:0000313" key="2">
    <source>
        <dbReference type="Proteomes" id="UP000285575"/>
    </source>
</evidence>
<reference evidence="1 2" key="1">
    <citation type="submission" date="2019-01" db="EMBL/GenBank/DDBJ databases">
        <authorList>
            <person name="Chen W.-M."/>
        </authorList>
    </citation>
    <scope>NUCLEOTIDE SEQUENCE [LARGE SCALE GENOMIC DNA]</scope>
    <source>
        <strain evidence="1 2">KYPY4</strain>
    </source>
</reference>
<proteinExistence type="predicted"/>
<dbReference type="RefSeq" id="WP_128230130.1">
    <property type="nucleotide sequence ID" value="NZ_SACR01000005.1"/>
</dbReference>
<dbReference type="EMBL" id="SACR01000005">
    <property type="protein sequence ID" value="RVU44585.1"/>
    <property type="molecule type" value="Genomic_DNA"/>
</dbReference>
<accession>A0A437RCV7</accession>
<keyword evidence="2" id="KW-1185">Reference proteome</keyword>
<dbReference type="Proteomes" id="UP000285575">
    <property type="component" value="Unassembled WGS sequence"/>
</dbReference>
<evidence type="ECO:0000313" key="1">
    <source>
        <dbReference type="EMBL" id="RVU44585.1"/>
    </source>
</evidence>
<dbReference type="PROSITE" id="PS51257">
    <property type="entry name" value="PROKAR_LIPOPROTEIN"/>
    <property type="match status" value="1"/>
</dbReference>
<sequence>MNRRFLLVTAGAAVLGLGAGLGACALLPAPRSLSFSQAEVQALVARQFPQQRTLLEVFDVTAEVPRLQLLAERNRVAAEVPLRVRERLLSGRWQGRLRFEAALRWEPADQTVRLAQVQVQELRADEPSALSAAAVERLGAALARRMLEDSTLYRLEGEQAARLQRLGVVPDAVAVTAEGLEVRLKPLPAR</sequence>
<name>A0A437RCV7_9BURK</name>
<protein>
    <submittedName>
        <fullName evidence="1">DUF1439 domain-containing protein</fullName>
    </submittedName>
</protein>